<dbReference type="AlphaFoldDB" id="A0AAP0E3T9"/>
<dbReference type="Proteomes" id="UP001419268">
    <property type="component" value="Unassembled WGS sequence"/>
</dbReference>
<reference evidence="1 2" key="1">
    <citation type="submission" date="2024-01" db="EMBL/GenBank/DDBJ databases">
        <title>Genome assemblies of Stephania.</title>
        <authorList>
            <person name="Yang L."/>
        </authorList>
    </citation>
    <scope>NUCLEOTIDE SEQUENCE [LARGE SCALE GENOMIC DNA]</scope>
    <source>
        <strain evidence="1">JXDWG</strain>
        <tissue evidence="1">Leaf</tissue>
    </source>
</reference>
<evidence type="ECO:0000313" key="2">
    <source>
        <dbReference type="Proteomes" id="UP001419268"/>
    </source>
</evidence>
<name>A0AAP0E3T9_9MAGN</name>
<sequence length="69" mass="7808">MRLLWRMLREITSSSSSSSVSRSSNVFQISLSLFDELILKINGTVKVKKINGVLHRVDRLVLIVGLRPI</sequence>
<accession>A0AAP0E3T9</accession>
<dbReference type="EMBL" id="JBBNAG010000013">
    <property type="protein sequence ID" value="KAK9083837.1"/>
    <property type="molecule type" value="Genomic_DNA"/>
</dbReference>
<comment type="caution">
    <text evidence="1">The sequence shown here is derived from an EMBL/GenBank/DDBJ whole genome shotgun (WGS) entry which is preliminary data.</text>
</comment>
<keyword evidence="2" id="KW-1185">Reference proteome</keyword>
<protein>
    <submittedName>
        <fullName evidence="1">Uncharacterized protein</fullName>
    </submittedName>
</protein>
<gene>
    <name evidence="1" type="ORF">Scep_030308</name>
</gene>
<proteinExistence type="predicted"/>
<organism evidence="1 2">
    <name type="scientific">Stephania cephalantha</name>
    <dbReference type="NCBI Taxonomy" id="152367"/>
    <lineage>
        <taxon>Eukaryota</taxon>
        <taxon>Viridiplantae</taxon>
        <taxon>Streptophyta</taxon>
        <taxon>Embryophyta</taxon>
        <taxon>Tracheophyta</taxon>
        <taxon>Spermatophyta</taxon>
        <taxon>Magnoliopsida</taxon>
        <taxon>Ranunculales</taxon>
        <taxon>Menispermaceae</taxon>
        <taxon>Menispermoideae</taxon>
        <taxon>Cissampelideae</taxon>
        <taxon>Stephania</taxon>
    </lineage>
</organism>
<evidence type="ECO:0000313" key="1">
    <source>
        <dbReference type="EMBL" id="KAK9083837.1"/>
    </source>
</evidence>